<dbReference type="AlphaFoldDB" id="A0A1Y2PB57"/>
<keyword evidence="2" id="KW-1185">Reference proteome</keyword>
<name>A0A1Y2PB57_9FLAO</name>
<accession>A0A1Y2PB57</accession>
<sequence length="275" mass="32013">MSKLLFLILKLKVMIPEEIYHYTSINSLAYILNYKTLRFTILSNLNDPLEGKTEDVEYCEKLVYSSSWSISEKDTIPMWKLYTDLKGVRLKINPKNLFADSTEIREENYGLHNKYFVSTLNRPLSLKVKSIDGLNVRYEASDKIFGPDKVKYIEEGEEYPSVITRLEEGMQGGKLELHRVGLAKNKNWKFENEIRFRIPFQTDIITMNGMTPKEFVSIYEFESSFYDVDINPKVFETAEIMLAPLCEKSDEIIVNSLIQEFAPNIKITRSNINIK</sequence>
<evidence type="ECO:0000313" key="1">
    <source>
        <dbReference type="EMBL" id="OSY87685.1"/>
    </source>
</evidence>
<dbReference type="InterPro" id="IPR021352">
    <property type="entry name" value="DUF2971"/>
</dbReference>
<protein>
    <recommendedName>
        <fullName evidence="3">DUF2971 domain-containing protein</fullName>
    </recommendedName>
</protein>
<proteinExistence type="predicted"/>
<dbReference type="InParanoid" id="A0A1Y2PB57"/>
<reference evidence="1 2" key="1">
    <citation type="submission" date="2015-03" db="EMBL/GenBank/DDBJ databases">
        <title>Genome sequence of Tenacibaculum sp. S2-2, isolated from intestinal microbiota of sea cucumber, Apostichopus japonicas.</title>
        <authorList>
            <person name="Shao Z."/>
            <person name="Wang L."/>
            <person name="Li X."/>
        </authorList>
    </citation>
    <scope>NUCLEOTIDE SEQUENCE [LARGE SCALE GENOMIC DNA]</scope>
    <source>
        <strain evidence="1 2">S2-2</strain>
    </source>
</reference>
<dbReference type="Pfam" id="PF11185">
    <property type="entry name" value="DUF2971"/>
    <property type="match status" value="1"/>
</dbReference>
<dbReference type="EMBL" id="LAPZ01000007">
    <property type="protein sequence ID" value="OSY87685.1"/>
    <property type="molecule type" value="Genomic_DNA"/>
</dbReference>
<evidence type="ECO:0000313" key="2">
    <source>
        <dbReference type="Proteomes" id="UP000194221"/>
    </source>
</evidence>
<gene>
    <name evidence="1" type="ORF">WH52_09645</name>
</gene>
<evidence type="ECO:0008006" key="3">
    <source>
        <dbReference type="Google" id="ProtNLM"/>
    </source>
</evidence>
<organism evidence="1 2">
    <name type="scientific">Tenacibaculum holothuriorum</name>
    <dbReference type="NCBI Taxonomy" id="1635173"/>
    <lineage>
        <taxon>Bacteria</taxon>
        <taxon>Pseudomonadati</taxon>
        <taxon>Bacteroidota</taxon>
        <taxon>Flavobacteriia</taxon>
        <taxon>Flavobacteriales</taxon>
        <taxon>Flavobacteriaceae</taxon>
        <taxon>Tenacibaculum</taxon>
    </lineage>
</organism>
<comment type="caution">
    <text evidence="1">The sequence shown here is derived from an EMBL/GenBank/DDBJ whole genome shotgun (WGS) entry which is preliminary data.</text>
</comment>
<dbReference type="Proteomes" id="UP000194221">
    <property type="component" value="Unassembled WGS sequence"/>
</dbReference>